<organism evidence="7 8">
    <name type="scientific">Amycolatopsis acididurans</name>
    <dbReference type="NCBI Taxonomy" id="2724524"/>
    <lineage>
        <taxon>Bacteria</taxon>
        <taxon>Bacillati</taxon>
        <taxon>Actinomycetota</taxon>
        <taxon>Actinomycetes</taxon>
        <taxon>Pseudonocardiales</taxon>
        <taxon>Pseudonocardiaceae</taxon>
        <taxon>Amycolatopsis</taxon>
    </lineage>
</organism>
<dbReference type="InterPro" id="IPR002034">
    <property type="entry name" value="AIPM/Hcit_synth_CS"/>
</dbReference>
<dbReference type="EMBL" id="JAAXLS010000029">
    <property type="protein sequence ID" value="NKQ56994.1"/>
    <property type="molecule type" value="Genomic_DNA"/>
</dbReference>
<keyword evidence="4 7" id="KW-0456">Lyase</keyword>
<dbReference type="CDD" id="cd07938">
    <property type="entry name" value="DRE_TIM_HMGL"/>
    <property type="match status" value="1"/>
</dbReference>
<accession>A0ABX1JDQ4</accession>
<dbReference type="InterPro" id="IPR000891">
    <property type="entry name" value="PYR_CT"/>
</dbReference>
<comment type="similarity">
    <text evidence="1">Belongs to the HMG-CoA lyase family.</text>
</comment>
<sequence>MADHVLITDVALRDGLQDEPVTLPGAEKLRLARGLVDAGLTSLEVGSFVNPAKVPQMADTEDVISGLAGIPAAAHALVFNERGAYRAIDSGARHVRLVVSASDGHSKANAGLDTARALDRLGKTAEVLVGAGIGLEACIATAFVCPFDGDTDPSRTAEVADRLIALGARVVHLADTIGAAGPSQVARSVTAVRDRNPAHPLGLHLHNTYGMASATVLRALQLGITRFDAALGGIGGCPFAPGASGNIATDDLVNLLHREGISTGIDVVKLAAVREQLATLLGHRLPSALAAIPAVPAAFAGR</sequence>
<evidence type="ECO:0000256" key="4">
    <source>
        <dbReference type="ARBA" id="ARBA00023239"/>
    </source>
</evidence>
<evidence type="ECO:0000313" key="8">
    <source>
        <dbReference type="Proteomes" id="UP000715441"/>
    </source>
</evidence>
<dbReference type="InterPro" id="IPR043594">
    <property type="entry name" value="HMGL"/>
</dbReference>
<proteinExistence type="inferred from homology"/>
<evidence type="ECO:0000256" key="2">
    <source>
        <dbReference type="ARBA" id="ARBA00022679"/>
    </source>
</evidence>
<dbReference type="PANTHER" id="PTHR42738">
    <property type="entry name" value="HYDROXYMETHYLGLUTARYL-COA LYASE"/>
    <property type="match status" value="1"/>
</dbReference>
<gene>
    <name evidence="7" type="ORF">HFP15_29410</name>
</gene>
<dbReference type="PROSITE" id="PS00815">
    <property type="entry name" value="AIPM_HOMOCIT_SYNTH_1"/>
    <property type="match status" value="1"/>
</dbReference>
<dbReference type="RefSeq" id="WP_168520017.1">
    <property type="nucleotide sequence ID" value="NZ_JAAXLS010000029.1"/>
</dbReference>
<evidence type="ECO:0000256" key="1">
    <source>
        <dbReference type="ARBA" id="ARBA00009405"/>
    </source>
</evidence>
<comment type="similarity">
    <text evidence="5">Belongs to the alpha-IPM synthase/homocitrate synthase family.</text>
</comment>
<dbReference type="NCBIfam" id="NF004283">
    <property type="entry name" value="PRK05692.1"/>
    <property type="match status" value="1"/>
</dbReference>
<dbReference type="Pfam" id="PF00682">
    <property type="entry name" value="HMGL-like"/>
    <property type="match status" value="1"/>
</dbReference>
<dbReference type="PROSITE" id="PS50991">
    <property type="entry name" value="PYR_CT"/>
    <property type="match status" value="1"/>
</dbReference>
<dbReference type="PANTHER" id="PTHR42738:SF7">
    <property type="entry name" value="HYDROXYMETHYLGLUTARYL-COA LYASE"/>
    <property type="match status" value="1"/>
</dbReference>
<keyword evidence="3" id="KW-0479">Metal-binding</keyword>
<keyword evidence="2 5" id="KW-0808">Transferase</keyword>
<dbReference type="SUPFAM" id="SSF51569">
    <property type="entry name" value="Aldolase"/>
    <property type="match status" value="1"/>
</dbReference>
<evidence type="ECO:0000259" key="6">
    <source>
        <dbReference type="PROSITE" id="PS50991"/>
    </source>
</evidence>
<evidence type="ECO:0000256" key="3">
    <source>
        <dbReference type="ARBA" id="ARBA00022723"/>
    </source>
</evidence>
<keyword evidence="8" id="KW-1185">Reference proteome</keyword>
<protein>
    <submittedName>
        <fullName evidence="7">Hydroxymethylglutaryl-CoA lyase</fullName>
    </submittedName>
</protein>
<name>A0ABX1JDQ4_9PSEU</name>
<evidence type="ECO:0000256" key="5">
    <source>
        <dbReference type="RuleBase" id="RU003523"/>
    </source>
</evidence>
<dbReference type="GO" id="GO:0016829">
    <property type="term" value="F:lyase activity"/>
    <property type="evidence" value="ECO:0007669"/>
    <property type="project" value="UniProtKB-KW"/>
</dbReference>
<dbReference type="Proteomes" id="UP000715441">
    <property type="component" value="Unassembled WGS sequence"/>
</dbReference>
<feature type="domain" description="Pyruvate carboxyltransferase" evidence="6">
    <location>
        <begin position="5"/>
        <end position="271"/>
    </location>
</feature>
<dbReference type="InterPro" id="IPR013785">
    <property type="entry name" value="Aldolase_TIM"/>
</dbReference>
<comment type="caution">
    <text evidence="7">The sequence shown here is derived from an EMBL/GenBank/DDBJ whole genome shotgun (WGS) entry which is preliminary data.</text>
</comment>
<reference evidence="7 8" key="1">
    <citation type="submission" date="2020-04" db="EMBL/GenBank/DDBJ databases">
        <title>Novel species.</title>
        <authorList>
            <person name="Teo W.F.A."/>
            <person name="Lipun K."/>
            <person name="Srisuk N."/>
            <person name="Duangmal K."/>
        </authorList>
    </citation>
    <scope>NUCLEOTIDE SEQUENCE [LARGE SCALE GENOMIC DNA]</scope>
    <source>
        <strain evidence="7 8">K13G38</strain>
    </source>
</reference>
<evidence type="ECO:0000313" key="7">
    <source>
        <dbReference type="EMBL" id="NKQ56994.1"/>
    </source>
</evidence>
<dbReference type="Gene3D" id="3.20.20.70">
    <property type="entry name" value="Aldolase class I"/>
    <property type="match status" value="1"/>
</dbReference>